<name>A0A371NBY3_9EURY</name>
<accession>A0A371NBY3</accession>
<comment type="caution">
    <text evidence="1">The sequence shown here is derived from an EMBL/GenBank/DDBJ whole genome shotgun (WGS) entry which is preliminary data.</text>
</comment>
<dbReference type="AlphaFoldDB" id="A0A371NBY3"/>
<proteinExistence type="predicted"/>
<evidence type="ECO:0000313" key="1">
    <source>
        <dbReference type="EMBL" id="REE26516.1"/>
    </source>
</evidence>
<organism evidence="1 2">
    <name type="scientific">Methanothermobacter defluvii</name>
    <dbReference type="NCBI Taxonomy" id="49339"/>
    <lineage>
        <taxon>Archaea</taxon>
        <taxon>Methanobacteriati</taxon>
        <taxon>Methanobacteriota</taxon>
        <taxon>Methanomada group</taxon>
        <taxon>Methanobacteria</taxon>
        <taxon>Methanobacteriales</taxon>
        <taxon>Methanobacteriaceae</taxon>
        <taxon>Methanothermobacter</taxon>
    </lineage>
</organism>
<dbReference type="InterPro" id="IPR018747">
    <property type="entry name" value="DUF2299"/>
</dbReference>
<protein>
    <recommendedName>
        <fullName evidence="3">DUF2299 domain-containing protein</fullName>
    </recommendedName>
</protein>
<sequence length="165" mass="19482">MKGDSYSRDNMSQEMIKKWLDEEGFLRMEVPDENARFHYVVNYPEDHVIDIIQPAGKDDMILIACATSVSPEHQAGIRALSMEKRTEFIWKVRFTLNRFGVDFQLDHPENVLNSYLVTDEIFFDGLSKDRLISNIKNVFRAKLQVMWMIQERFGEERPEHDSMYV</sequence>
<dbReference type="EMBL" id="QREL01000002">
    <property type="protein sequence ID" value="REE26516.1"/>
    <property type="molecule type" value="Genomic_DNA"/>
</dbReference>
<evidence type="ECO:0008006" key="3">
    <source>
        <dbReference type="Google" id="ProtNLM"/>
    </source>
</evidence>
<gene>
    <name evidence="1" type="ORF">C7452_1487</name>
</gene>
<dbReference type="Gene3D" id="3.30.1460.10">
    <property type="match status" value="1"/>
</dbReference>
<evidence type="ECO:0000313" key="2">
    <source>
        <dbReference type="Proteomes" id="UP000256864"/>
    </source>
</evidence>
<keyword evidence="2" id="KW-1185">Reference proteome</keyword>
<dbReference type="Pfam" id="PF10061">
    <property type="entry name" value="DUF2299"/>
    <property type="match status" value="1"/>
</dbReference>
<dbReference type="CDD" id="cd17510">
    <property type="entry name" value="T3SC_YbjN-like_2"/>
    <property type="match status" value="1"/>
</dbReference>
<dbReference type="Proteomes" id="UP000256864">
    <property type="component" value="Unassembled WGS sequence"/>
</dbReference>
<reference evidence="1 2" key="1">
    <citation type="submission" date="2018-07" db="EMBL/GenBank/DDBJ databases">
        <title>Genomic Encyclopedia of Type Strains, Phase IV (KMG-IV): sequencing the most valuable type-strain genomes for metagenomic binning, comparative biology and taxonomic classification.</title>
        <authorList>
            <person name="Goeker M."/>
        </authorList>
    </citation>
    <scope>NUCLEOTIDE SEQUENCE [LARGE SCALE GENOMIC DNA]</scope>
    <source>
        <strain evidence="1 2">DSM 7466</strain>
    </source>
</reference>